<keyword evidence="1" id="KW-0489">Methyltransferase</keyword>
<dbReference type="Gene3D" id="3.40.50.150">
    <property type="entry name" value="Vaccinia Virus protein VP39"/>
    <property type="match status" value="1"/>
</dbReference>
<keyword evidence="2" id="KW-1185">Reference proteome</keyword>
<accession>A0ABR1UU59</accession>
<dbReference type="InterPro" id="IPR036388">
    <property type="entry name" value="WH-like_DNA-bd_sf"/>
</dbReference>
<organism evidence="1 2">
    <name type="scientific">Apiospora phragmitis</name>
    <dbReference type="NCBI Taxonomy" id="2905665"/>
    <lineage>
        <taxon>Eukaryota</taxon>
        <taxon>Fungi</taxon>
        <taxon>Dikarya</taxon>
        <taxon>Ascomycota</taxon>
        <taxon>Pezizomycotina</taxon>
        <taxon>Sordariomycetes</taxon>
        <taxon>Xylariomycetidae</taxon>
        <taxon>Amphisphaeriales</taxon>
        <taxon>Apiosporaceae</taxon>
        <taxon>Apiospora</taxon>
    </lineage>
</organism>
<dbReference type="RefSeq" id="XP_066714873.1">
    <property type="nucleotide sequence ID" value="XM_066859386.1"/>
</dbReference>
<dbReference type="InterPro" id="IPR029063">
    <property type="entry name" value="SAM-dependent_MTases_sf"/>
</dbReference>
<keyword evidence="1" id="KW-0808">Transferase</keyword>
<reference evidence="1 2" key="1">
    <citation type="submission" date="2023-01" db="EMBL/GenBank/DDBJ databases">
        <title>Analysis of 21 Apiospora genomes using comparative genomics revels a genus with tremendous synthesis potential of carbohydrate active enzymes and secondary metabolites.</title>
        <authorList>
            <person name="Sorensen T."/>
        </authorList>
    </citation>
    <scope>NUCLEOTIDE SEQUENCE [LARGE SCALE GENOMIC DNA]</scope>
    <source>
        <strain evidence="1 2">CBS 135458</strain>
    </source>
</reference>
<dbReference type="GeneID" id="92092449"/>
<dbReference type="PANTHER" id="PTHR43712:SF5">
    <property type="entry name" value="O-METHYLTRANSFERASE ASQN-RELATED"/>
    <property type="match status" value="1"/>
</dbReference>
<sequence length="280" mass="30780">MTTSHSSLTQLAGQLLERAKTLDAYIQNQGLPPVSFENDSLAELPLEPEEVCNSVVDLARDMKTLAQGPNGGLFELDIFYADLARAVGTDEVLLQRIVRVAMMQRIFIETSDGRVQHSAKSRMLKEDPGARDSCGFFMEELFPASTKFVKSLEKYHASGEPTETAFNLAVNTSRSIYLELEEVPERARRFGALMHWMSQDGRLSNEHLLRSFDGAKFGGNGARPPAVMVVVGGGHGAVFIAPGRRYAPHAQLVGKEGALILVYEFLPGDASVTVWCKKHL</sequence>
<comment type="caution">
    <text evidence="1">The sequence shown here is derived from an EMBL/GenBank/DDBJ whole genome shotgun (WGS) entry which is preliminary data.</text>
</comment>
<dbReference type="Proteomes" id="UP001480595">
    <property type="component" value="Unassembled WGS sequence"/>
</dbReference>
<dbReference type="EMBL" id="JAQQWL010000008">
    <property type="protein sequence ID" value="KAK8061611.1"/>
    <property type="molecule type" value="Genomic_DNA"/>
</dbReference>
<gene>
    <name evidence="1" type="ORF">PG994_007977</name>
</gene>
<name>A0ABR1UU59_9PEZI</name>
<dbReference type="Gene3D" id="1.10.10.10">
    <property type="entry name" value="Winged helix-like DNA-binding domain superfamily/Winged helix DNA-binding domain"/>
    <property type="match status" value="1"/>
</dbReference>
<evidence type="ECO:0000313" key="1">
    <source>
        <dbReference type="EMBL" id="KAK8061611.1"/>
    </source>
</evidence>
<protein>
    <submittedName>
        <fullName evidence="1">S-adenosyl-L-methionine-dependent methyltransferase</fullName>
    </submittedName>
</protein>
<evidence type="ECO:0000313" key="2">
    <source>
        <dbReference type="Proteomes" id="UP001480595"/>
    </source>
</evidence>
<dbReference type="PANTHER" id="PTHR43712">
    <property type="entry name" value="PUTATIVE (AFU_ORTHOLOGUE AFUA_4G14580)-RELATED"/>
    <property type="match status" value="1"/>
</dbReference>
<proteinExistence type="predicted"/>
<dbReference type="GO" id="GO:0032259">
    <property type="term" value="P:methylation"/>
    <property type="evidence" value="ECO:0007669"/>
    <property type="project" value="UniProtKB-KW"/>
</dbReference>
<dbReference type="GO" id="GO:0008168">
    <property type="term" value="F:methyltransferase activity"/>
    <property type="evidence" value="ECO:0007669"/>
    <property type="project" value="UniProtKB-KW"/>
</dbReference>